<sequence length="314" mass="33352">MRALPFITLSTLTLRASASSGAVWATPHDSYSSSIGVLGCKINTNRVAYWPGSVDCNNVCVSLSYQGRSVKLLRIDQSGGAHDVSYDAWNYLYTGYSATQKPTAGGAVAMEYQELAPEECKELIHTDDGKIPLSAANSMNFVASCLAQQGSWVGSNYGLYNIIDSICSMGFNEKCSLDLNVSNQPNCSHMLGLQDKLTTQPVYNIKYPTGDVVEAGTGQVVPSSTVSGSVGTKKGGLSPSAKARIGVGVSLGVLALLVVAGFWCWKKRRGTAAQQSTQVEDGLRREDSTSSAEPISSVTKGLDYGSDETGKETW</sequence>
<evidence type="ECO:0000313" key="2">
    <source>
        <dbReference type="Proteomes" id="UP000799755"/>
    </source>
</evidence>
<evidence type="ECO:0000313" key="1">
    <source>
        <dbReference type="EMBL" id="KAF2477188.1"/>
    </source>
</evidence>
<reference evidence="1" key="1">
    <citation type="journal article" date="2020" name="Stud. Mycol.">
        <title>101 Dothideomycetes genomes: a test case for predicting lifestyles and emergence of pathogens.</title>
        <authorList>
            <person name="Haridas S."/>
            <person name="Albert R."/>
            <person name="Binder M."/>
            <person name="Bloem J."/>
            <person name="Labutti K."/>
            <person name="Salamov A."/>
            <person name="Andreopoulos B."/>
            <person name="Baker S."/>
            <person name="Barry K."/>
            <person name="Bills G."/>
            <person name="Bluhm B."/>
            <person name="Cannon C."/>
            <person name="Castanera R."/>
            <person name="Culley D."/>
            <person name="Daum C."/>
            <person name="Ezra D."/>
            <person name="Gonzalez J."/>
            <person name="Henrissat B."/>
            <person name="Kuo A."/>
            <person name="Liang C."/>
            <person name="Lipzen A."/>
            <person name="Lutzoni F."/>
            <person name="Magnuson J."/>
            <person name="Mondo S."/>
            <person name="Nolan M."/>
            <person name="Ohm R."/>
            <person name="Pangilinan J."/>
            <person name="Park H.-J."/>
            <person name="Ramirez L."/>
            <person name="Alfaro M."/>
            <person name="Sun H."/>
            <person name="Tritt A."/>
            <person name="Yoshinaga Y."/>
            <person name="Zwiers L.-H."/>
            <person name="Turgeon B."/>
            <person name="Goodwin S."/>
            <person name="Spatafora J."/>
            <person name="Crous P."/>
            <person name="Grigoriev I."/>
        </authorList>
    </citation>
    <scope>NUCLEOTIDE SEQUENCE</scope>
    <source>
        <strain evidence="1">ATCC 200398</strain>
    </source>
</reference>
<accession>A0ACB6REL0</accession>
<comment type="caution">
    <text evidence="1">The sequence shown here is derived from an EMBL/GenBank/DDBJ whole genome shotgun (WGS) entry which is preliminary data.</text>
</comment>
<name>A0ACB6REL0_9PLEO</name>
<protein>
    <submittedName>
        <fullName evidence="1">Uncharacterized protein</fullName>
    </submittedName>
</protein>
<dbReference type="EMBL" id="MU003493">
    <property type="protein sequence ID" value="KAF2477188.1"/>
    <property type="molecule type" value="Genomic_DNA"/>
</dbReference>
<proteinExistence type="predicted"/>
<dbReference type="Proteomes" id="UP000799755">
    <property type="component" value="Unassembled WGS sequence"/>
</dbReference>
<gene>
    <name evidence="1" type="ORF">BDR25DRAFT_300208</name>
</gene>
<organism evidence="1 2">
    <name type="scientific">Lindgomyces ingoldianus</name>
    <dbReference type="NCBI Taxonomy" id="673940"/>
    <lineage>
        <taxon>Eukaryota</taxon>
        <taxon>Fungi</taxon>
        <taxon>Dikarya</taxon>
        <taxon>Ascomycota</taxon>
        <taxon>Pezizomycotina</taxon>
        <taxon>Dothideomycetes</taxon>
        <taxon>Pleosporomycetidae</taxon>
        <taxon>Pleosporales</taxon>
        <taxon>Lindgomycetaceae</taxon>
        <taxon>Lindgomyces</taxon>
    </lineage>
</organism>
<keyword evidence="2" id="KW-1185">Reference proteome</keyword>